<comment type="caution">
    <text evidence="2">The sequence shown here is derived from an EMBL/GenBank/DDBJ whole genome shotgun (WGS) entry which is preliminary data.</text>
</comment>
<dbReference type="Proteomes" id="UP000316406">
    <property type="component" value="Unassembled WGS sequence"/>
</dbReference>
<dbReference type="EMBL" id="VLTK01000002">
    <property type="protein sequence ID" value="TSI18864.1"/>
    <property type="molecule type" value="Genomic_DNA"/>
</dbReference>
<dbReference type="RefSeq" id="WP_143921413.1">
    <property type="nucleotide sequence ID" value="NZ_VLTK01000002.1"/>
</dbReference>
<accession>A0A556CN49</accession>
<dbReference type="OrthoDB" id="4803598at2"/>
<organism evidence="2 3">
    <name type="scientific">Brevibacterium aurantiacum</name>
    <dbReference type="NCBI Taxonomy" id="273384"/>
    <lineage>
        <taxon>Bacteria</taxon>
        <taxon>Bacillati</taxon>
        <taxon>Actinomycetota</taxon>
        <taxon>Actinomycetes</taxon>
        <taxon>Micrococcales</taxon>
        <taxon>Brevibacteriaceae</taxon>
        <taxon>Brevibacterium</taxon>
    </lineage>
</organism>
<name>A0A556CN49_BREAU</name>
<feature type="region of interest" description="Disordered" evidence="1">
    <location>
        <begin position="215"/>
        <end position="284"/>
    </location>
</feature>
<evidence type="ECO:0000256" key="1">
    <source>
        <dbReference type="SAM" id="MobiDB-lite"/>
    </source>
</evidence>
<feature type="region of interest" description="Disordered" evidence="1">
    <location>
        <begin position="114"/>
        <end position="139"/>
    </location>
</feature>
<protein>
    <submittedName>
        <fullName evidence="2">Uncharacterized protein</fullName>
    </submittedName>
</protein>
<dbReference type="AlphaFoldDB" id="A0A556CN49"/>
<feature type="compositionally biased region" description="Basic and acidic residues" evidence="1">
    <location>
        <begin position="114"/>
        <end position="131"/>
    </location>
</feature>
<proteinExistence type="predicted"/>
<evidence type="ECO:0000313" key="3">
    <source>
        <dbReference type="Proteomes" id="UP000316406"/>
    </source>
</evidence>
<evidence type="ECO:0000313" key="2">
    <source>
        <dbReference type="EMBL" id="TSI18864.1"/>
    </source>
</evidence>
<sequence length="284" mass="31078">MSEFTTFAGAENHALRILVLDGIRDFDVQVRNDPRMMDHIADSDMSLEDYRAIHDRIATKLLNNQDFDHRLFDGDETQFVVALAEDGAGTTSYRNTEAGQAARMRDEQIIGKAKQMGEEAKKASIESRHETANPPTPERTYSRATLEEAGKRLDAGDWDAHRKLAIIAVESGYAAEVEQDFNNDAADQQPLTHSIRILNPADVQSLEKDSAGLSTEFDAMGGTSEVEQFTPERPHGDYGPKTPFDIAPTDPEGPGNPFPSDAHLSALSAQPPHPQAHGTGPSLT</sequence>
<gene>
    <name evidence="2" type="ORF">FO013_04870</name>
</gene>
<keyword evidence="3" id="KW-1185">Reference proteome</keyword>
<reference evidence="2 3" key="1">
    <citation type="submission" date="2019-07" db="EMBL/GenBank/DDBJ databases">
        <title>Draft genome sequence of Brevibacterium aurantiacum XU54 isolated from Xinjiang China.</title>
        <authorList>
            <person name="Xu X."/>
        </authorList>
    </citation>
    <scope>NUCLEOTIDE SEQUENCE [LARGE SCALE GENOMIC DNA]</scope>
    <source>
        <strain evidence="2 3">XU54</strain>
    </source>
</reference>